<keyword evidence="5 7" id="KW-0288">FMN</keyword>
<sequence>MKKLTIIYWSGTGNTETMARLIESGAKESGADVKLLNVCEATEDDVKDAEILALGSPSMGVEVIEECEMEPFVSSIEGIVNGKKIGLFGSYGWGTGEWMENWVERMESCGADVLEEGLIANGLPEGPEADACVEYGKKLVE</sequence>
<dbReference type="InterPro" id="IPR001226">
    <property type="entry name" value="Flavodoxin_CS"/>
</dbReference>
<feature type="domain" description="Flavodoxin-like" evidence="8">
    <location>
        <begin position="4"/>
        <end position="140"/>
    </location>
</feature>
<evidence type="ECO:0000256" key="4">
    <source>
        <dbReference type="ARBA" id="ARBA00022630"/>
    </source>
</evidence>
<evidence type="ECO:0000259" key="8">
    <source>
        <dbReference type="PROSITE" id="PS50902"/>
    </source>
</evidence>
<evidence type="ECO:0000256" key="7">
    <source>
        <dbReference type="RuleBase" id="RU367037"/>
    </source>
</evidence>
<dbReference type="Proteomes" id="UP000184035">
    <property type="component" value="Unassembled WGS sequence"/>
</dbReference>
<dbReference type="SUPFAM" id="SSF52218">
    <property type="entry name" value="Flavoproteins"/>
    <property type="match status" value="1"/>
</dbReference>
<name>A0A1M4STH3_9CLOT</name>
<dbReference type="InterPro" id="IPR029039">
    <property type="entry name" value="Flavoprotein-like_sf"/>
</dbReference>
<dbReference type="Pfam" id="PF00258">
    <property type="entry name" value="Flavodoxin_1"/>
    <property type="match status" value="1"/>
</dbReference>
<keyword evidence="3 7" id="KW-0813">Transport</keyword>
<comment type="cofactor">
    <cofactor evidence="1 7">
        <name>FMN</name>
        <dbReference type="ChEBI" id="CHEBI:58210"/>
    </cofactor>
</comment>
<evidence type="ECO:0000256" key="3">
    <source>
        <dbReference type="ARBA" id="ARBA00022448"/>
    </source>
</evidence>
<dbReference type="PROSITE" id="PS00201">
    <property type="entry name" value="FLAVODOXIN"/>
    <property type="match status" value="1"/>
</dbReference>
<dbReference type="AlphaFoldDB" id="A0A1M4STH3"/>
<dbReference type="NCBIfam" id="NF004049">
    <property type="entry name" value="PRK05568.1"/>
    <property type="match status" value="1"/>
</dbReference>
<gene>
    <name evidence="9" type="ORF">SAMN05443638_101164</name>
</gene>
<dbReference type="NCBIfam" id="TIGR01753">
    <property type="entry name" value="flav_short"/>
    <property type="match status" value="1"/>
</dbReference>
<protein>
    <recommendedName>
        <fullName evidence="7">Flavodoxin</fullName>
    </recommendedName>
</protein>
<dbReference type="OrthoDB" id="9790745at2"/>
<evidence type="ECO:0000256" key="6">
    <source>
        <dbReference type="ARBA" id="ARBA00022982"/>
    </source>
</evidence>
<dbReference type="PANTHER" id="PTHR43717:SF1">
    <property type="entry name" value="ANAEROBIC NITRIC OXIDE REDUCTASE FLAVORUBREDOXIN"/>
    <property type="match status" value="1"/>
</dbReference>
<organism evidence="9 10">
    <name type="scientific">Clostridium fallax</name>
    <dbReference type="NCBI Taxonomy" id="1533"/>
    <lineage>
        <taxon>Bacteria</taxon>
        <taxon>Bacillati</taxon>
        <taxon>Bacillota</taxon>
        <taxon>Clostridia</taxon>
        <taxon>Eubacteriales</taxon>
        <taxon>Clostridiaceae</taxon>
        <taxon>Clostridium</taxon>
    </lineage>
</organism>
<dbReference type="InterPro" id="IPR008254">
    <property type="entry name" value="Flavodoxin/NO_synth"/>
</dbReference>
<comment type="similarity">
    <text evidence="2 7">Belongs to the flavodoxin family.</text>
</comment>
<dbReference type="RefSeq" id="WP_072892323.1">
    <property type="nucleotide sequence ID" value="NZ_FQVM01000001.1"/>
</dbReference>
<dbReference type="GO" id="GO:0016651">
    <property type="term" value="F:oxidoreductase activity, acting on NAD(P)H"/>
    <property type="evidence" value="ECO:0007669"/>
    <property type="project" value="UniProtKB-ARBA"/>
</dbReference>
<reference evidence="9 10" key="1">
    <citation type="submission" date="2016-11" db="EMBL/GenBank/DDBJ databases">
        <authorList>
            <person name="Jaros S."/>
            <person name="Januszkiewicz K."/>
            <person name="Wedrychowicz H."/>
        </authorList>
    </citation>
    <scope>NUCLEOTIDE SEQUENCE [LARGE SCALE GENOMIC DNA]</scope>
    <source>
        <strain evidence="9 10">DSM 2631</strain>
    </source>
</reference>
<dbReference type="EMBL" id="FQVM01000001">
    <property type="protein sequence ID" value="SHE35452.1"/>
    <property type="molecule type" value="Genomic_DNA"/>
</dbReference>
<dbReference type="Gene3D" id="3.40.50.360">
    <property type="match status" value="1"/>
</dbReference>
<evidence type="ECO:0000313" key="10">
    <source>
        <dbReference type="Proteomes" id="UP000184035"/>
    </source>
</evidence>
<dbReference type="PROSITE" id="PS50902">
    <property type="entry name" value="FLAVODOXIN_LIKE"/>
    <property type="match status" value="1"/>
</dbReference>
<evidence type="ECO:0000256" key="2">
    <source>
        <dbReference type="ARBA" id="ARBA00005267"/>
    </source>
</evidence>
<dbReference type="InterPro" id="IPR010087">
    <property type="entry name" value="Flav_short"/>
</dbReference>
<proteinExistence type="inferred from homology"/>
<keyword evidence="10" id="KW-1185">Reference proteome</keyword>
<keyword evidence="6 7" id="KW-0249">Electron transport</keyword>
<keyword evidence="4 7" id="KW-0285">Flavoprotein</keyword>
<dbReference type="PANTHER" id="PTHR43717">
    <property type="entry name" value="ANAEROBIC NITRIC OXIDE REDUCTASE FLAVORUBREDOXIN"/>
    <property type="match status" value="1"/>
</dbReference>
<comment type="function">
    <text evidence="7">Low-potential electron donor to a number of redox enzymes.</text>
</comment>
<evidence type="ECO:0000256" key="5">
    <source>
        <dbReference type="ARBA" id="ARBA00022643"/>
    </source>
</evidence>
<evidence type="ECO:0000256" key="1">
    <source>
        <dbReference type="ARBA" id="ARBA00001917"/>
    </source>
</evidence>
<dbReference type="STRING" id="1533.SAMN05443638_101164"/>
<accession>A0A1M4STH3</accession>
<dbReference type="GO" id="GO:0010181">
    <property type="term" value="F:FMN binding"/>
    <property type="evidence" value="ECO:0007669"/>
    <property type="project" value="UniProtKB-UniRule"/>
</dbReference>
<dbReference type="GO" id="GO:0009055">
    <property type="term" value="F:electron transfer activity"/>
    <property type="evidence" value="ECO:0007669"/>
    <property type="project" value="UniProtKB-UniRule"/>
</dbReference>
<evidence type="ECO:0000313" key="9">
    <source>
        <dbReference type="EMBL" id="SHE35452.1"/>
    </source>
</evidence>